<dbReference type="PANTHER" id="PTHR42929">
    <property type="entry name" value="INNER MEMBRANE ABC TRANSPORTER PERMEASE PROTEIN YDCU-RELATED-RELATED"/>
    <property type="match status" value="1"/>
</dbReference>
<comment type="caution">
    <text evidence="10">The sequence shown here is derived from an EMBL/GenBank/DDBJ whole genome shotgun (WGS) entry which is preliminary data.</text>
</comment>
<feature type="transmembrane region" description="Helical" evidence="8">
    <location>
        <begin position="12"/>
        <end position="39"/>
    </location>
</feature>
<keyword evidence="11" id="KW-1185">Reference proteome</keyword>
<dbReference type="InterPro" id="IPR000515">
    <property type="entry name" value="MetI-like"/>
</dbReference>
<proteinExistence type="inferred from homology"/>
<evidence type="ECO:0000256" key="4">
    <source>
        <dbReference type="ARBA" id="ARBA00022475"/>
    </source>
</evidence>
<feature type="transmembrane region" description="Helical" evidence="8">
    <location>
        <begin position="251"/>
        <end position="269"/>
    </location>
</feature>
<name>A0ABP8GGC9_9BURK</name>
<dbReference type="RefSeq" id="WP_345245972.1">
    <property type="nucleotide sequence ID" value="NZ_BAABFO010000002.1"/>
</dbReference>
<gene>
    <name evidence="10" type="ORF">GCM10023144_04890</name>
</gene>
<protein>
    <submittedName>
        <fullName evidence="10">ABC transporter permease</fullName>
    </submittedName>
</protein>
<dbReference type="SUPFAM" id="SSF161098">
    <property type="entry name" value="MetI-like"/>
    <property type="match status" value="1"/>
</dbReference>
<feature type="transmembrane region" description="Helical" evidence="8">
    <location>
        <begin position="145"/>
        <end position="167"/>
    </location>
</feature>
<dbReference type="Pfam" id="PF00528">
    <property type="entry name" value="BPD_transp_1"/>
    <property type="match status" value="1"/>
</dbReference>
<organism evidence="10 11">
    <name type="scientific">Pigmentiphaga soli</name>
    <dbReference type="NCBI Taxonomy" id="1007095"/>
    <lineage>
        <taxon>Bacteria</taxon>
        <taxon>Pseudomonadati</taxon>
        <taxon>Pseudomonadota</taxon>
        <taxon>Betaproteobacteria</taxon>
        <taxon>Burkholderiales</taxon>
        <taxon>Alcaligenaceae</taxon>
        <taxon>Pigmentiphaga</taxon>
    </lineage>
</organism>
<dbReference type="PANTHER" id="PTHR42929:SF5">
    <property type="entry name" value="ABC TRANSPORTER PERMEASE PROTEIN"/>
    <property type="match status" value="1"/>
</dbReference>
<comment type="similarity">
    <text evidence="2">Belongs to the binding-protein-dependent transport system permease family. CysTW subfamily.</text>
</comment>
<dbReference type="CDD" id="cd06261">
    <property type="entry name" value="TM_PBP2"/>
    <property type="match status" value="1"/>
</dbReference>
<dbReference type="Gene3D" id="1.10.3720.10">
    <property type="entry name" value="MetI-like"/>
    <property type="match status" value="1"/>
</dbReference>
<dbReference type="PROSITE" id="PS50928">
    <property type="entry name" value="ABC_TM1"/>
    <property type="match status" value="1"/>
</dbReference>
<comment type="subcellular location">
    <subcellularLocation>
        <location evidence="1 8">Cell membrane</location>
        <topology evidence="1 8">Multi-pass membrane protein</topology>
    </subcellularLocation>
</comment>
<feature type="transmembrane region" description="Helical" evidence="8">
    <location>
        <begin position="73"/>
        <end position="95"/>
    </location>
</feature>
<feature type="domain" description="ABC transmembrane type-1" evidence="9">
    <location>
        <begin position="67"/>
        <end position="267"/>
    </location>
</feature>
<evidence type="ECO:0000256" key="8">
    <source>
        <dbReference type="RuleBase" id="RU363032"/>
    </source>
</evidence>
<reference evidence="11" key="1">
    <citation type="journal article" date="2019" name="Int. J. Syst. Evol. Microbiol.">
        <title>The Global Catalogue of Microorganisms (GCM) 10K type strain sequencing project: providing services to taxonomists for standard genome sequencing and annotation.</title>
        <authorList>
            <consortium name="The Broad Institute Genomics Platform"/>
            <consortium name="The Broad Institute Genome Sequencing Center for Infectious Disease"/>
            <person name="Wu L."/>
            <person name="Ma J."/>
        </authorList>
    </citation>
    <scope>NUCLEOTIDE SEQUENCE [LARGE SCALE GENOMIC DNA]</scope>
    <source>
        <strain evidence="11">JCM 17666</strain>
    </source>
</reference>
<feature type="transmembrane region" description="Helical" evidence="8">
    <location>
        <begin position="102"/>
        <end position="125"/>
    </location>
</feature>
<evidence type="ECO:0000256" key="5">
    <source>
        <dbReference type="ARBA" id="ARBA00022692"/>
    </source>
</evidence>
<evidence type="ECO:0000256" key="6">
    <source>
        <dbReference type="ARBA" id="ARBA00022989"/>
    </source>
</evidence>
<keyword evidence="4" id="KW-1003">Cell membrane</keyword>
<evidence type="ECO:0000256" key="2">
    <source>
        <dbReference type="ARBA" id="ARBA00007069"/>
    </source>
</evidence>
<evidence type="ECO:0000256" key="7">
    <source>
        <dbReference type="ARBA" id="ARBA00023136"/>
    </source>
</evidence>
<evidence type="ECO:0000313" key="11">
    <source>
        <dbReference type="Proteomes" id="UP001501671"/>
    </source>
</evidence>
<keyword evidence="7 8" id="KW-0472">Membrane</keyword>
<evidence type="ECO:0000256" key="1">
    <source>
        <dbReference type="ARBA" id="ARBA00004651"/>
    </source>
</evidence>
<evidence type="ECO:0000256" key="3">
    <source>
        <dbReference type="ARBA" id="ARBA00022448"/>
    </source>
</evidence>
<keyword evidence="5 8" id="KW-0812">Transmembrane</keyword>
<evidence type="ECO:0000313" key="10">
    <source>
        <dbReference type="EMBL" id="GAA4323807.1"/>
    </source>
</evidence>
<dbReference type="EMBL" id="BAABFO010000002">
    <property type="protein sequence ID" value="GAA4323807.1"/>
    <property type="molecule type" value="Genomic_DNA"/>
</dbReference>
<sequence>MQPQRSFKLSAAGVRALLLLPVILFLFVFLLIPFGIVLVNSLSSDGRPLTLANYIDIVADEFYWDVMWRTLRISLFTTLAALCLGYPAALYLYFSQSRWRRVFLFVVISPLFISVIVRTYGWIMIFTPSGVLNALLPDGLSVRLLKTETAVVIGMMHIYLPFMVLSLNTTMSKIDKRLLAAASTLGASNARLFRDILFPLSVPGIVAGCSIVFSISMTAFSTPVLLGGTANKTMPFIVYQQNLVLFDSHTGGALAITLLAASLLVLWGFKRLSRGATNRLGV</sequence>
<keyword evidence="3 8" id="KW-0813">Transport</keyword>
<dbReference type="Proteomes" id="UP001501671">
    <property type="component" value="Unassembled WGS sequence"/>
</dbReference>
<accession>A0ABP8GGC9</accession>
<keyword evidence="6 8" id="KW-1133">Transmembrane helix</keyword>
<dbReference type="InterPro" id="IPR035906">
    <property type="entry name" value="MetI-like_sf"/>
</dbReference>
<feature type="transmembrane region" description="Helical" evidence="8">
    <location>
        <begin position="196"/>
        <end position="220"/>
    </location>
</feature>
<evidence type="ECO:0000259" key="9">
    <source>
        <dbReference type="PROSITE" id="PS50928"/>
    </source>
</evidence>